<name>A0AAE0GMD1_9CHLO</name>
<dbReference type="PANTHER" id="PTHR33975">
    <property type="entry name" value="MYELIN-ASSOCIATED OLIGODENDROCYTE BASIC PROTEIN"/>
    <property type="match status" value="1"/>
</dbReference>
<reference evidence="1 2" key="1">
    <citation type="journal article" date="2015" name="Genome Biol. Evol.">
        <title>Comparative Genomics of a Bacterivorous Green Alga Reveals Evolutionary Causalities and Consequences of Phago-Mixotrophic Mode of Nutrition.</title>
        <authorList>
            <person name="Burns J.A."/>
            <person name="Paasch A."/>
            <person name="Narechania A."/>
            <person name="Kim E."/>
        </authorList>
    </citation>
    <scope>NUCLEOTIDE SEQUENCE [LARGE SCALE GENOMIC DNA]</scope>
    <source>
        <strain evidence="1 2">PLY_AMNH</strain>
    </source>
</reference>
<dbReference type="AlphaFoldDB" id="A0AAE0GMD1"/>
<sequence length="153" mass="16240">MVQENMSAGAAETVRTHHVHHAIPTLYGPSASTVAPNSASSGVSSLIPAMMPAMAGVFAINMLKGVFGGDDRDDDNAGFYDGDDPGMSVIRVQVGLLGIARDLQLDLERIADRADTDSEEGLHYILTETVLSLLRNPQYWAYGNSGSASFDTP</sequence>
<accession>A0AAE0GMD1</accession>
<organism evidence="1 2">
    <name type="scientific">Cymbomonas tetramitiformis</name>
    <dbReference type="NCBI Taxonomy" id="36881"/>
    <lineage>
        <taxon>Eukaryota</taxon>
        <taxon>Viridiplantae</taxon>
        <taxon>Chlorophyta</taxon>
        <taxon>Pyramimonadophyceae</taxon>
        <taxon>Pyramimonadales</taxon>
        <taxon>Pyramimonadaceae</taxon>
        <taxon>Cymbomonas</taxon>
    </lineage>
</organism>
<dbReference type="InterPro" id="IPR010903">
    <property type="entry name" value="DUF1517"/>
</dbReference>
<dbReference type="Pfam" id="PF07466">
    <property type="entry name" value="DUF1517"/>
    <property type="match status" value="1"/>
</dbReference>
<evidence type="ECO:0000313" key="2">
    <source>
        <dbReference type="Proteomes" id="UP001190700"/>
    </source>
</evidence>
<proteinExistence type="predicted"/>
<dbReference type="EMBL" id="LGRX02004236">
    <property type="protein sequence ID" value="KAK3280844.1"/>
    <property type="molecule type" value="Genomic_DNA"/>
</dbReference>
<protein>
    <submittedName>
        <fullName evidence="1">Uncharacterized protein</fullName>
    </submittedName>
</protein>
<comment type="caution">
    <text evidence="1">The sequence shown here is derived from an EMBL/GenBank/DDBJ whole genome shotgun (WGS) entry which is preliminary data.</text>
</comment>
<dbReference type="Proteomes" id="UP001190700">
    <property type="component" value="Unassembled WGS sequence"/>
</dbReference>
<dbReference type="InterPro" id="IPR053023">
    <property type="entry name" value="FLAP_modulator"/>
</dbReference>
<keyword evidence="2" id="KW-1185">Reference proteome</keyword>
<feature type="non-terminal residue" evidence="1">
    <location>
        <position position="153"/>
    </location>
</feature>
<dbReference type="PANTHER" id="PTHR33975:SF2">
    <property type="entry name" value="MYELIN-ASSOCIATED OLIGODENDROCYTE BASIC PROTEIN"/>
    <property type="match status" value="1"/>
</dbReference>
<evidence type="ECO:0000313" key="1">
    <source>
        <dbReference type="EMBL" id="KAK3280844.1"/>
    </source>
</evidence>
<gene>
    <name evidence="1" type="ORF">CYMTET_11337</name>
</gene>